<keyword evidence="8" id="KW-0445">Lipid transport</keyword>
<organism evidence="14 15">
    <name type="scientific">Bugula neritina</name>
    <name type="common">Brown bryozoan</name>
    <name type="synonym">Sertularia neritina</name>
    <dbReference type="NCBI Taxonomy" id="10212"/>
    <lineage>
        <taxon>Eukaryota</taxon>
        <taxon>Metazoa</taxon>
        <taxon>Spiralia</taxon>
        <taxon>Lophotrochozoa</taxon>
        <taxon>Bryozoa</taxon>
        <taxon>Gymnolaemata</taxon>
        <taxon>Cheilostomatida</taxon>
        <taxon>Flustrina</taxon>
        <taxon>Buguloidea</taxon>
        <taxon>Bugulidae</taxon>
        <taxon>Bugula</taxon>
    </lineage>
</organism>
<keyword evidence="3 12" id="KW-0812">Transmembrane</keyword>
<dbReference type="GO" id="GO:0140359">
    <property type="term" value="F:ABC-type transporter activity"/>
    <property type="evidence" value="ECO:0007669"/>
    <property type="project" value="InterPro"/>
</dbReference>
<reference evidence="14" key="1">
    <citation type="submission" date="2020-06" db="EMBL/GenBank/DDBJ databases">
        <title>Draft genome of Bugula neritina, a colonial animal packing powerful symbionts and potential medicines.</title>
        <authorList>
            <person name="Rayko M."/>
        </authorList>
    </citation>
    <scope>NUCLEOTIDE SEQUENCE [LARGE SCALE GENOMIC DNA]</scope>
    <source>
        <strain evidence="14">Kwan_BN1</strain>
    </source>
</reference>
<evidence type="ECO:0000256" key="9">
    <source>
        <dbReference type="ARBA" id="ARBA00023136"/>
    </source>
</evidence>
<evidence type="ECO:0000259" key="13">
    <source>
        <dbReference type="PROSITE" id="PS50893"/>
    </source>
</evidence>
<dbReference type="EMBL" id="VXIV02001465">
    <property type="protein sequence ID" value="KAF6032969.1"/>
    <property type="molecule type" value="Genomic_DNA"/>
</dbReference>
<dbReference type="GO" id="GO:0016020">
    <property type="term" value="C:membrane"/>
    <property type="evidence" value="ECO:0007669"/>
    <property type="project" value="InterPro"/>
</dbReference>
<feature type="transmembrane region" description="Helical" evidence="12">
    <location>
        <begin position="1148"/>
        <end position="1167"/>
    </location>
</feature>
<dbReference type="GO" id="GO:0012505">
    <property type="term" value="C:endomembrane system"/>
    <property type="evidence" value="ECO:0007669"/>
    <property type="project" value="UniProtKB-SubCell"/>
</dbReference>
<dbReference type="Gene3D" id="3.40.50.300">
    <property type="entry name" value="P-loop containing nucleotide triphosphate hydrolases"/>
    <property type="match status" value="2"/>
</dbReference>
<dbReference type="FunFam" id="3.40.50.300:FF:000327">
    <property type="entry name" value="ATP-binding cassette sub-family A member 3"/>
    <property type="match status" value="1"/>
</dbReference>
<feature type="transmembrane region" description="Helical" evidence="12">
    <location>
        <begin position="890"/>
        <end position="910"/>
    </location>
</feature>
<evidence type="ECO:0000256" key="10">
    <source>
        <dbReference type="ARBA" id="ARBA00023180"/>
    </source>
</evidence>
<dbReference type="Pfam" id="PF00005">
    <property type="entry name" value="ABC_tran"/>
    <property type="match status" value="2"/>
</dbReference>
<feature type="transmembrane region" description="Helical" evidence="12">
    <location>
        <begin position="414"/>
        <end position="436"/>
    </location>
</feature>
<evidence type="ECO:0000256" key="3">
    <source>
        <dbReference type="ARBA" id="ARBA00022692"/>
    </source>
</evidence>
<keyword evidence="15" id="KW-1185">Reference proteome</keyword>
<evidence type="ECO:0000256" key="2">
    <source>
        <dbReference type="ARBA" id="ARBA00022448"/>
    </source>
</evidence>
<dbReference type="GO" id="GO:0016887">
    <property type="term" value="F:ATP hydrolysis activity"/>
    <property type="evidence" value="ECO:0007669"/>
    <property type="project" value="InterPro"/>
</dbReference>
<evidence type="ECO:0000313" key="15">
    <source>
        <dbReference type="Proteomes" id="UP000593567"/>
    </source>
</evidence>
<dbReference type="InterPro" id="IPR056264">
    <property type="entry name" value="R2_ABCA1-4-like"/>
</dbReference>
<dbReference type="PROSITE" id="PS50893">
    <property type="entry name" value="ABC_TRANSPORTER_2"/>
    <property type="match status" value="2"/>
</dbReference>
<dbReference type="InterPro" id="IPR013525">
    <property type="entry name" value="ABC2_TM"/>
</dbReference>
<dbReference type="CDD" id="cd03263">
    <property type="entry name" value="ABC_subfamily_A"/>
    <property type="match status" value="2"/>
</dbReference>
<dbReference type="InterPro" id="IPR017871">
    <property type="entry name" value="ABC_transporter-like_CS"/>
</dbReference>
<name>A0A7J7K2W1_BUGNE</name>
<keyword evidence="5" id="KW-0547">Nucleotide-binding</keyword>
<dbReference type="FunFam" id="3.40.50.300:FF:000465">
    <property type="entry name" value="ATP-binding cassette, sub-family A (ABC1), member 3"/>
    <property type="match status" value="1"/>
</dbReference>
<dbReference type="InterPro" id="IPR027417">
    <property type="entry name" value="P-loop_NTPase"/>
</dbReference>
<feature type="transmembrane region" description="Helical" evidence="12">
    <location>
        <begin position="1179"/>
        <end position="1203"/>
    </location>
</feature>
<keyword evidence="9 12" id="KW-0472">Membrane</keyword>
<feature type="transmembrane region" description="Helical" evidence="12">
    <location>
        <begin position="1305"/>
        <end position="1328"/>
    </location>
</feature>
<dbReference type="InterPro" id="IPR003439">
    <property type="entry name" value="ABC_transporter-like_ATP-bd"/>
</dbReference>
<dbReference type="Proteomes" id="UP000593567">
    <property type="component" value="Unassembled WGS sequence"/>
</dbReference>
<dbReference type="PROSITE" id="PS00211">
    <property type="entry name" value="ABC_TRANSPORTER_1"/>
    <property type="match status" value="1"/>
</dbReference>
<comment type="subcellular location">
    <subcellularLocation>
        <location evidence="1">Endomembrane system</location>
        <topology evidence="1">Multi-pass membrane protein</topology>
    </subcellularLocation>
</comment>
<evidence type="ECO:0000256" key="12">
    <source>
        <dbReference type="SAM" id="Phobius"/>
    </source>
</evidence>
<feature type="transmembrane region" description="Helical" evidence="12">
    <location>
        <begin position="337"/>
        <end position="355"/>
    </location>
</feature>
<dbReference type="SUPFAM" id="SSF52540">
    <property type="entry name" value="P-loop containing nucleoside triphosphate hydrolases"/>
    <property type="match status" value="2"/>
</dbReference>
<feature type="transmembrane region" description="Helical" evidence="12">
    <location>
        <begin position="1063"/>
        <end position="1085"/>
    </location>
</feature>
<feature type="transmembrane region" description="Helical" evidence="12">
    <location>
        <begin position="218"/>
        <end position="242"/>
    </location>
</feature>
<keyword evidence="4" id="KW-0677">Repeat</keyword>
<gene>
    <name evidence="14" type="ORF">EB796_008765</name>
</gene>
<dbReference type="PANTHER" id="PTHR19229">
    <property type="entry name" value="ATP-BINDING CASSETTE TRANSPORTER SUBFAMILY A ABCA"/>
    <property type="match status" value="1"/>
</dbReference>
<dbReference type="GO" id="GO:0005737">
    <property type="term" value="C:cytoplasm"/>
    <property type="evidence" value="ECO:0007669"/>
    <property type="project" value="UniProtKB-ARBA"/>
</dbReference>
<keyword evidence="6" id="KW-0067">ATP-binding</keyword>
<dbReference type="Pfam" id="PF12698">
    <property type="entry name" value="ABC2_membrane_3"/>
    <property type="match status" value="2"/>
</dbReference>
<dbReference type="GO" id="GO:0005319">
    <property type="term" value="F:lipid transporter activity"/>
    <property type="evidence" value="ECO:0007669"/>
    <property type="project" value="TreeGrafter"/>
</dbReference>
<dbReference type="PANTHER" id="PTHR19229:SF250">
    <property type="entry name" value="ABC TRANSPORTER DOMAIN-CONTAINING PROTEIN-RELATED"/>
    <property type="match status" value="1"/>
</dbReference>
<evidence type="ECO:0000256" key="8">
    <source>
        <dbReference type="ARBA" id="ARBA00023055"/>
    </source>
</evidence>
<evidence type="ECO:0000256" key="4">
    <source>
        <dbReference type="ARBA" id="ARBA00022737"/>
    </source>
</evidence>
<evidence type="ECO:0000313" key="14">
    <source>
        <dbReference type="EMBL" id="KAF6032969.1"/>
    </source>
</evidence>
<evidence type="ECO:0000256" key="7">
    <source>
        <dbReference type="ARBA" id="ARBA00022989"/>
    </source>
</evidence>
<accession>A0A7J7K2W1</accession>
<sequence>MLMVSIRTLVKVNEYPDPTYFPSYSMDSIPEYLVETMTPPNSNSSSAVIGLAFTPKTSITNSIMARVQGYLFDPTNGPAVLLHGSDTEEEMVEYLTFNNDSLNIEMFFIAGIVFNDPETYKTSIPKNVSYTIRCKYNLRTAGEVGSEWNTPQVYPSLIFPGPAGGNFSSSPNYYNESFLPLQHALHRSIIKELNPSANLAEVSTYMERFPYPPYTDDFFLIVLQLNFPFFIMLCMIFFALNIPKDVTAEKEKKLKESMKMMGMANWLQWLSWFTKYFVFLFFTTFLMTLLLCPPYKVPANFTVLANSNFLLIWLFLMMYAVSIITFCFMISSIFNKANAAAAAGGIIFFLSYIPFSSLSENYDSLSRRIKLLSCLDLNMAMSLGMIVIGRYEGTGTGVQWDNLNRPVTVDDNITFGNILFMFLIDSVLHTLAMWYIDAVFPGTYGIPQPPYFFVLPSYWCGTKQSSFIVNPGSKVDVAKIKDDSSEYFETEPVNLDAGIQIKGLTKQFKAKGTNKTAVNKLSLNMYDGQITALLGHNGAGKTTTMFMLTGFIPPTSGTALVNGYDITKDISSVRSSLGLCPQHDILFDNLTVEEHLYFFAKLKSCPKEKIQSEIDYYIKTLGIEEKRKSFASTLSGGQKRKLSVGIALIGDSKIVILDEPTSGMDPSARRHMWDVLQAQRAGRTMILSTHFMDEADHLGDRIAILSDGVLQCCGSSLFLKKKYGAGYHMIMTTEPNCNVSEVDQLLTKHVPEAKLEGNVGAELSYILPDDKVSAFPGMFAELEQRKDDLGVLGFGASVTTMEEVFIKVGEGQIAEQEEEQVETIPGRYNNKLNTAAAEDDVSQIDIAESYQKKEPAVMTEVTKKTGFALHALQFKAMFFKRAIFTWRNKILTLSQILLPIFFTGLTILILKIRPDDKGVAPSRPINLLMFEDSEVLYNSGTSSSPTSKISKAFADQFDALDSHAAKKVDDPREEILDIADRSLKEYNFNTILATIYNYSDITILFNPTPYHSAPAALLYSDQSLLHHYVNDSYNFAATNHPLPQSANAEIETEASDTFNGNSFAYSSNMMFGFSFLAASFVFFLINERSQKVKHSQIVSGVKGLNFWLSTFSWDFINYMIPSLLVICLFAIADVKNLADIKDGNKQPLYLFLLMLMYGLAFLPYMYAVQFAFTGPATGYVVMVFVNLLTGIFPQLVVVILLAIESTRSAGRVLDWLFIVIFPNYNMGQGVGNLYTNYDYLELCLKKFPEDGFDMKPGKESLDEICDLIEKAGREFPCCKDNCGSNCLDFQENYLDWENLGIGRSLLFLAVQTVFFWIIVIFIESQIFIKLFYLIRPKIVVVPDQLEVKEDEDVAFERNKIMEQAENNLLEDNQVVISRLTKYFSNHKAVNNVCVAIPKGECFGLLGVNGAGKTTTFKMLTGDETISGGTAYMAGKNVRTDIHEVQKCIGYCPQFDALIDQMTGEEMLYMYARLRGVPEASIPPIVERLLAAFLLNKHRNKLTKDYSGGNKRKLSTAIALMGDPPIVFLDEPTTGMDPVARRMLWQALTQVRESGKTLILTSHSMEECEALCTRMAIMVNGQYRCLGSTQHLKNKFGAGYTLIARVSYPADGSLPDIEAVQSFVDEEFPGSVLQDKHQNLVQYHIEKGNVTWANVFEKLEARKSDLNIEDYSVSQTTLEQVFLNFARAQVPPNDTKPGVCKRFRNMCCLCCVPEYVVDPGSH</sequence>
<keyword evidence="7 12" id="KW-1133">Transmembrane helix</keyword>
<evidence type="ECO:0000256" key="1">
    <source>
        <dbReference type="ARBA" id="ARBA00004127"/>
    </source>
</evidence>
<proteinExistence type="predicted"/>
<comment type="caution">
    <text evidence="14">The sequence shown here is derived from an EMBL/GenBank/DDBJ whole genome shotgun (WGS) entry which is preliminary data.</text>
</comment>
<feature type="transmembrane region" description="Helical" evidence="12">
    <location>
        <begin position="375"/>
        <end position="393"/>
    </location>
</feature>
<evidence type="ECO:0000256" key="5">
    <source>
        <dbReference type="ARBA" id="ARBA00022741"/>
    </source>
</evidence>
<feature type="transmembrane region" description="Helical" evidence="12">
    <location>
        <begin position="310"/>
        <end position="330"/>
    </location>
</feature>
<protein>
    <submittedName>
        <fullName evidence="14">ABCA3</fullName>
    </submittedName>
</protein>
<dbReference type="InterPro" id="IPR026082">
    <property type="entry name" value="ABCA"/>
</dbReference>
<dbReference type="InterPro" id="IPR003593">
    <property type="entry name" value="AAA+_ATPase"/>
</dbReference>
<dbReference type="OrthoDB" id="6512918at2759"/>
<keyword evidence="10" id="KW-0325">Glycoprotein</keyword>
<feature type="domain" description="ABC transporter" evidence="13">
    <location>
        <begin position="1374"/>
        <end position="1604"/>
    </location>
</feature>
<dbReference type="Pfam" id="PF23321">
    <property type="entry name" value="R1_ABCA1"/>
    <property type="match status" value="1"/>
</dbReference>
<dbReference type="SMART" id="SM00382">
    <property type="entry name" value="AAA"/>
    <property type="match status" value="2"/>
</dbReference>
<evidence type="ECO:0000256" key="11">
    <source>
        <dbReference type="ARBA" id="ARBA00050894"/>
    </source>
</evidence>
<evidence type="ECO:0000256" key="6">
    <source>
        <dbReference type="ARBA" id="ARBA00022840"/>
    </source>
</evidence>
<feature type="transmembrane region" description="Helical" evidence="12">
    <location>
        <begin position="263"/>
        <end position="290"/>
    </location>
</feature>
<dbReference type="GO" id="GO:0005524">
    <property type="term" value="F:ATP binding"/>
    <property type="evidence" value="ECO:0007669"/>
    <property type="project" value="UniProtKB-KW"/>
</dbReference>
<keyword evidence="2" id="KW-0813">Transport</keyword>
<feature type="domain" description="ABC transporter" evidence="13">
    <location>
        <begin position="499"/>
        <end position="732"/>
    </location>
</feature>
<feature type="transmembrane region" description="Helical" evidence="12">
    <location>
        <begin position="1115"/>
        <end position="1136"/>
    </location>
</feature>
<comment type="catalytic activity">
    <reaction evidence="11">
        <text>cholesterol(in) + ATP + H2O = cholesterol(out) + ADP + phosphate + H(+)</text>
        <dbReference type="Rhea" id="RHEA:39051"/>
        <dbReference type="ChEBI" id="CHEBI:15377"/>
        <dbReference type="ChEBI" id="CHEBI:15378"/>
        <dbReference type="ChEBI" id="CHEBI:16113"/>
        <dbReference type="ChEBI" id="CHEBI:30616"/>
        <dbReference type="ChEBI" id="CHEBI:43474"/>
        <dbReference type="ChEBI" id="CHEBI:456216"/>
    </reaction>
    <physiologicalReaction direction="left-to-right" evidence="11">
        <dbReference type="Rhea" id="RHEA:39052"/>
    </physiologicalReaction>
</comment>